<protein>
    <submittedName>
        <fullName evidence="4">Xanthine dehydrogenase family protein subunit M</fullName>
    </submittedName>
</protein>
<dbReference type="SUPFAM" id="SSF56176">
    <property type="entry name" value="FAD-binding/transporter-associated domain-like"/>
    <property type="match status" value="1"/>
</dbReference>
<dbReference type="InterPro" id="IPR005107">
    <property type="entry name" value="CO_DH_flav_C"/>
</dbReference>
<keyword evidence="1" id="KW-0285">Flavoprotein</keyword>
<dbReference type="InterPro" id="IPR036683">
    <property type="entry name" value="CO_DH_flav_C_dom_sf"/>
</dbReference>
<reference evidence="4" key="1">
    <citation type="submission" date="2024-05" db="EMBL/GenBank/DDBJ databases">
        <authorList>
            <person name="Kim S."/>
            <person name="Heo J."/>
            <person name="Choi H."/>
            <person name="Choi Y."/>
            <person name="Kwon S.-W."/>
            <person name="Kim Y."/>
        </authorList>
    </citation>
    <scope>NUCLEOTIDE SEQUENCE</scope>
    <source>
        <strain evidence="4">KACC 23698</strain>
    </source>
</reference>
<dbReference type="InterPro" id="IPR002346">
    <property type="entry name" value="Mopterin_DH_FAD-bd"/>
</dbReference>
<dbReference type="AlphaFoldDB" id="A0AAU7JGX1"/>
<feature type="domain" description="FAD-binding PCMH-type" evidence="3">
    <location>
        <begin position="1"/>
        <end position="233"/>
    </location>
</feature>
<dbReference type="InterPro" id="IPR036318">
    <property type="entry name" value="FAD-bd_PCMH-like_sf"/>
</dbReference>
<dbReference type="Gene3D" id="3.30.43.10">
    <property type="entry name" value="Uridine Diphospho-n-acetylenolpyruvylglucosamine Reductase, domain 2"/>
    <property type="match status" value="1"/>
</dbReference>
<organism evidence="4">
    <name type="scientific">Alsobacter sp. KACC 23698</name>
    <dbReference type="NCBI Taxonomy" id="3149229"/>
    <lineage>
        <taxon>Bacteria</taxon>
        <taxon>Pseudomonadati</taxon>
        <taxon>Pseudomonadota</taxon>
        <taxon>Alphaproteobacteria</taxon>
        <taxon>Hyphomicrobiales</taxon>
        <taxon>Alsobacteraceae</taxon>
        <taxon>Alsobacter</taxon>
    </lineage>
</organism>
<dbReference type="GO" id="GO:0071949">
    <property type="term" value="F:FAD binding"/>
    <property type="evidence" value="ECO:0007669"/>
    <property type="project" value="InterPro"/>
</dbReference>
<accession>A0AAU7JGX1</accession>
<dbReference type="Gene3D" id="3.30.390.50">
    <property type="entry name" value="CO dehydrogenase flavoprotein, C-terminal domain"/>
    <property type="match status" value="1"/>
</dbReference>
<dbReference type="InterPro" id="IPR051312">
    <property type="entry name" value="Diverse_Substr_Oxidored"/>
</dbReference>
<dbReference type="PANTHER" id="PTHR42659">
    <property type="entry name" value="XANTHINE DEHYDROGENASE SUBUNIT C-RELATED"/>
    <property type="match status" value="1"/>
</dbReference>
<gene>
    <name evidence="4" type="ORF">ABEG18_01940</name>
</gene>
<evidence type="ECO:0000259" key="3">
    <source>
        <dbReference type="PROSITE" id="PS51387"/>
    </source>
</evidence>
<dbReference type="PROSITE" id="PS51387">
    <property type="entry name" value="FAD_PCMH"/>
    <property type="match status" value="1"/>
</dbReference>
<evidence type="ECO:0000256" key="2">
    <source>
        <dbReference type="ARBA" id="ARBA00022827"/>
    </source>
</evidence>
<evidence type="ECO:0000313" key="4">
    <source>
        <dbReference type="EMBL" id="XBO39570.1"/>
    </source>
</evidence>
<dbReference type="InterPro" id="IPR016169">
    <property type="entry name" value="FAD-bd_PCMH_sub2"/>
</dbReference>
<dbReference type="Pfam" id="PF03450">
    <property type="entry name" value="CO_deh_flav_C"/>
    <property type="match status" value="1"/>
</dbReference>
<dbReference type="InterPro" id="IPR016167">
    <property type="entry name" value="FAD-bd_PCMH_sub1"/>
</dbReference>
<dbReference type="PANTHER" id="PTHR42659:SF1">
    <property type="entry name" value="OXIDOREDUCTASE"/>
    <property type="match status" value="1"/>
</dbReference>
<sequence length="340" mass="36491">MRPFQYSRPETVREAVSLADVGRGAAVSSPAAFLAGGTTLVDLMKLDVMRPQALVDVKGLAEQEPDMRGVQASERGLRIGALAPMAMVADDETVKRDYPALSQSLLLAASAQLRNMATLGGNLLQRTRCPYFRDTSWDACNKREPGSGCSALGGVNRLHAVLGVSQHCIASYPGDFAQALVALDGAVETVGPRGRRRIEAARLHRLPGDAPEIETVLDPGELITAITVPAKPWARRSLYLKVRDRESYAFALASAAVALDLDGDTVRDARVALGGVAAIPWRAYEAEEVLRGQRFDEDLARKAASAAFERARPSGDNAFKVKLGQETLVRALIQAAEMEG</sequence>
<dbReference type="EMBL" id="CP157484">
    <property type="protein sequence ID" value="XBO39570.1"/>
    <property type="molecule type" value="Genomic_DNA"/>
</dbReference>
<dbReference type="SUPFAM" id="SSF55447">
    <property type="entry name" value="CO dehydrogenase flavoprotein C-terminal domain-like"/>
    <property type="match status" value="1"/>
</dbReference>
<dbReference type="GO" id="GO:0016491">
    <property type="term" value="F:oxidoreductase activity"/>
    <property type="evidence" value="ECO:0007669"/>
    <property type="project" value="InterPro"/>
</dbReference>
<keyword evidence="2" id="KW-0274">FAD</keyword>
<dbReference type="Pfam" id="PF00941">
    <property type="entry name" value="FAD_binding_5"/>
    <property type="match status" value="1"/>
</dbReference>
<dbReference type="SMART" id="SM01092">
    <property type="entry name" value="CO_deh_flav_C"/>
    <property type="match status" value="1"/>
</dbReference>
<dbReference type="InterPro" id="IPR016166">
    <property type="entry name" value="FAD-bd_PCMH"/>
</dbReference>
<proteinExistence type="predicted"/>
<evidence type="ECO:0000256" key="1">
    <source>
        <dbReference type="ARBA" id="ARBA00022630"/>
    </source>
</evidence>
<dbReference type="RefSeq" id="WP_406856414.1">
    <property type="nucleotide sequence ID" value="NZ_CP157484.1"/>
</dbReference>
<name>A0AAU7JGX1_9HYPH</name>
<dbReference type="Gene3D" id="3.30.465.10">
    <property type="match status" value="2"/>
</dbReference>